<dbReference type="InterPro" id="IPR017900">
    <property type="entry name" value="4Fe4S_Fe_S_CS"/>
</dbReference>
<dbReference type="SUPFAM" id="SSF54862">
    <property type="entry name" value="4Fe-4S ferredoxins"/>
    <property type="match status" value="1"/>
</dbReference>
<dbReference type="PANTHER" id="PTHR42895:SF1">
    <property type="entry name" value="IRON-SULFUR CLUSTER PROTEIN"/>
    <property type="match status" value="1"/>
</dbReference>
<sequence length="281" mass="30325">MKATRKIIHIDDKKCNGCGACIPNCPEGALQLIDGKARLISDLFCDGLGACIGECPLGAISVIEREAEPYDERRVMVNIVKQGENTIKAHLAHLKSHGENKLYDIAVAYLQDQGIAVPGECGDGKMACGCPSSLAKFLDRKPAAAKAPSAAQTSAGEQPSTLRQWPVQLHLLNPNATYFDDADLLIAADCVAYAYGDFHRKALDGKILVIFCPKLDQSTDAYIEKLAEIFRRHTIKSVTVLRMEVPCCGGTTMIVEKACEVAGVRHDIKVQVVSTDGEVKG</sequence>
<dbReference type="EMBL" id="JAUSVL010000001">
    <property type="protein sequence ID" value="MDQ0290068.1"/>
    <property type="molecule type" value="Genomic_DNA"/>
</dbReference>
<keyword evidence="2" id="KW-0408">Iron</keyword>
<evidence type="ECO:0000256" key="2">
    <source>
        <dbReference type="ARBA" id="ARBA00023004"/>
    </source>
</evidence>
<organism evidence="5 6">
    <name type="scientific">Oligosphaera ethanolica</name>
    <dbReference type="NCBI Taxonomy" id="760260"/>
    <lineage>
        <taxon>Bacteria</taxon>
        <taxon>Pseudomonadati</taxon>
        <taxon>Lentisphaerota</taxon>
        <taxon>Oligosphaeria</taxon>
        <taxon>Oligosphaerales</taxon>
        <taxon>Oligosphaeraceae</taxon>
        <taxon>Oligosphaera</taxon>
    </lineage>
</organism>
<dbReference type="Proteomes" id="UP001238163">
    <property type="component" value="Unassembled WGS sequence"/>
</dbReference>
<dbReference type="Pfam" id="PF13237">
    <property type="entry name" value="Fer4_10"/>
    <property type="match status" value="1"/>
</dbReference>
<comment type="caution">
    <text evidence="5">The sequence shown here is derived from an EMBL/GenBank/DDBJ whole genome shotgun (WGS) entry which is preliminary data.</text>
</comment>
<dbReference type="InterPro" id="IPR017896">
    <property type="entry name" value="4Fe4S_Fe-S-bd"/>
</dbReference>
<dbReference type="PROSITE" id="PS51379">
    <property type="entry name" value="4FE4S_FER_2"/>
    <property type="match status" value="2"/>
</dbReference>
<dbReference type="GO" id="GO:0046872">
    <property type="term" value="F:metal ion binding"/>
    <property type="evidence" value="ECO:0007669"/>
    <property type="project" value="UniProtKB-KW"/>
</dbReference>
<evidence type="ECO:0000256" key="1">
    <source>
        <dbReference type="ARBA" id="ARBA00022723"/>
    </source>
</evidence>
<dbReference type="AlphaFoldDB" id="A0AAE4APK0"/>
<keyword evidence="6" id="KW-1185">Reference proteome</keyword>
<gene>
    <name evidence="5" type="ORF">J3R75_002175</name>
</gene>
<proteinExistence type="predicted"/>
<reference evidence="5" key="1">
    <citation type="submission" date="2023-07" db="EMBL/GenBank/DDBJ databases">
        <title>Genomic Encyclopedia of Type Strains, Phase IV (KMG-IV): sequencing the most valuable type-strain genomes for metagenomic binning, comparative biology and taxonomic classification.</title>
        <authorList>
            <person name="Goeker M."/>
        </authorList>
    </citation>
    <scope>NUCLEOTIDE SEQUENCE</scope>
    <source>
        <strain evidence="5">DSM 24202</strain>
    </source>
</reference>
<keyword evidence="1" id="KW-0479">Metal-binding</keyword>
<name>A0AAE4APK0_9BACT</name>
<evidence type="ECO:0000256" key="3">
    <source>
        <dbReference type="ARBA" id="ARBA00023014"/>
    </source>
</evidence>
<evidence type="ECO:0000259" key="4">
    <source>
        <dbReference type="PROSITE" id="PS51379"/>
    </source>
</evidence>
<keyword evidence="3" id="KW-0411">Iron-sulfur</keyword>
<dbReference type="GO" id="GO:0051536">
    <property type="term" value="F:iron-sulfur cluster binding"/>
    <property type="evidence" value="ECO:0007669"/>
    <property type="project" value="UniProtKB-KW"/>
</dbReference>
<protein>
    <submittedName>
        <fullName evidence="5">Ferredoxin</fullName>
    </submittedName>
</protein>
<dbReference type="PANTHER" id="PTHR42895">
    <property type="entry name" value="IRON-SULFUR CLUSTER-BINDING PROTEIN-RELATED"/>
    <property type="match status" value="1"/>
</dbReference>
<accession>A0AAE4APK0</accession>
<dbReference type="PROSITE" id="PS00198">
    <property type="entry name" value="4FE4S_FER_1"/>
    <property type="match status" value="1"/>
</dbReference>
<feature type="domain" description="4Fe-4S ferredoxin-type" evidence="4">
    <location>
        <begin position="36"/>
        <end position="65"/>
    </location>
</feature>
<evidence type="ECO:0000313" key="5">
    <source>
        <dbReference type="EMBL" id="MDQ0290068.1"/>
    </source>
</evidence>
<dbReference type="InterPro" id="IPR052911">
    <property type="entry name" value="Corrinoid_activation_enz"/>
</dbReference>
<dbReference type="RefSeq" id="WP_307261491.1">
    <property type="nucleotide sequence ID" value="NZ_JAUSVL010000001.1"/>
</dbReference>
<evidence type="ECO:0000313" key="6">
    <source>
        <dbReference type="Proteomes" id="UP001238163"/>
    </source>
</evidence>
<dbReference type="Gene3D" id="3.30.70.20">
    <property type="match status" value="1"/>
</dbReference>
<feature type="domain" description="4Fe-4S ferredoxin-type" evidence="4">
    <location>
        <begin position="6"/>
        <end position="35"/>
    </location>
</feature>